<dbReference type="InterPro" id="IPR011098">
    <property type="entry name" value="G5_dom"/>
</dbReference>
<dbReference type="AlphaFoldDB" id="A0AAJ1Q7Z4"/>
<name>A0AAJ1Q7Z4_9LACT</name>
<feature type="domain" description="G5" evidence="2">
    <location>
        <begin position="40"/>
        <end position="91"/>
    </location>
</feature>
<accession>A0AAJ1Q7Z4</accession>
<dbReference type="Gene3D" id="2.20.230.10">
    <property type="entry name" value="Resuscitation-promoting factor rpfb"/>
    <property type="match status" value="2"/>
</dbReference>
<evidence type="ECO:0000313" key="3">
    <source>
        <dbReference type="EMBL" id="MDK7188216.1"/>
    </source>
</evidence>
<dbReference type="PROSITE" id="PS51109">
    <property type="entry name" value="G5"/>
    <property type="match status" value="1"/>
</dbReference>
<evidence type="ECO:0000256" key="1">
    <source>
        <dbReference type="ARBA" id="ARBA00022729"/>
    </source>
</evidence>
<evidence type="ECO:0000259" key="2">
    <source>
        <dbReference type="PROSITE" id="PS51109"/>
    </source>
</evidence>
<evidence type="ECO:0000313" key="4">
    <source>
        <dbReference type="Proteomes" id="UP001229251"/>
    </source>
</evidence>
<dbReference type="Proteomes" id="UP001229251">
    <property type="component" value="Unassembled WGS sequence"/>
</dbReference>
<comment type="caution">
    <text evidence="3">The sequence shown here is derived from an EMBL/GenBank/DDBJ whole genome shotgun (WGS) entry which is preliminary data.</text>
</comment>
<reference evidence="3" key="1">
    <citation type="submission" date="2023-05" db="EMBL/GenBank/DDBJ databases">
        <title>Cataloging the Phylogenetic Diversity of Human Bladder Bacteria.</title>
        <authorList>
            <person name="Du J."/>
        </authorList>
    </citation>
    <scope>NUCLEOTIDE SEQUENCE</scope>
    <source>
        <strain evidence="3">UMB1231</strain>
    </source>
</reference>
<keyword evidence="1" id="KW-0732">Signal</keyword>
<protein>
    <submittedName>
        <fullName evidence="3">G5 domain-containing protein</fullName>
    </submittedName>
</protein>
<organism evidence="3 4">
    <name type="scientific">Facklamia hominis</name>
    <dbReference type="NCBI Taxonomy" id="178214"/>
    <lineage>
        <taxon>Bacteria</taxon>
        <taxon>Bacillati</taxon>
        <taxon>Bacillota</taxon>
        <taxon>Bacilli</taxon>
        <taxon>Lactobacillales</taxon>
        <taxon>Aerococcaceae</taxon>
        <taxon>Facklamia</taxon>
    </lineage>
</organism>
<feature type="non-terminal residue" evidence="3">
    <location>
        <position position="91"/>
    </location>
</feature>
<sequence length="91" mass="10043">MKGEKGEQERTLTIENSKVTNTSEPTVIKKAKNAVILVGEGTNDGTHEVVEKKAIDYKTIIEYDENLDAGQQEVVKEGNPGEQERTNTLVI</sequence>
<dbReference type="Pfam" id="PF07501">
    <property type="entry name" value="G5"/>
    <property type="match status" value="1"/>
</dbReference>
<gene>
    <name evidence="3" type="ORF">QP433_09725</name>
</gene>
<proteinExistence type="predicted"/>
<dbReference type="EMBL" id="JASOOE010000122">
    <property type="protein sequence ID" value="MDK7188216.1"/>
    <property type="molecule type" value="Genomic_DNA"/>
</dbReference>